<feature type="non-terminal residue" evidence="2">
    <location>
        <position position="1"/>
    </location>
</feature>
<evidence type="ECO:0000313" key="2">
    <source>
        <dbReference type="EMBL" id="CAL4066238.1"/>
    </source>
</evidence>
<keyword evidence="3" id="KW-1185">Reference proteome</keyword>
<gene>
    <name evidence="2" type="ORF">MNOR_LOCUS5485</name>
</gene>
<feature type="region of interest" description="Disordered" evidence="1">
    <location>
        <begin position="231"/>
        <end position="250"/>
    </location>
</feature>
<reference evidence="2 3" key="1">
    <citation type="submission" date="2024-05" db="EMBL/GenBank/DDBJ databases">
        <authorList>
            <person name="Wallberg A."/>
        </authorList>
    </citation>
    <scope>NUCLEOTIDE SEQUENCE [LARGE SCALE GENOMIC DNA]</scope>
</reference>
<comment type="caution">
    <text evidence="2">The sequence shown here is derived from an EMBL/GenBank/DDBJ whole genome shotgun (WGS) entry which is preliminary data.</text>
</comment>
<protein>
    <submittedName>
        <fullName evidence="2">Uncharacterized protein</fullName>
    </submittedName>
</protein>
<dbReference type="EMBL" id="CAXKWB010002124">
    <property type="protein sequence ID" value="CAL4066238.1"/>
    <property type="molecule type" value="Genomic_DNA"/>
</dbReference>
<sequence length="335" mass="37282">DLIGVYKTSEGSVLRVTRVSEESLLDDTLVGEKNELKSTSEQWCNVAAIASVPEAETYPVLGYSELKPLNMLEQEIDGTGISKVFKDSVILEYGNEGSEDLEALNDLSPKEKIYSKNQFYQTEHTGLVIDHVAYSLISQTTSNKQNNLCYDKLQANKHKEIEVSGACNKDITAKILSSNPMDSNSTESFMSIKETIPGSNIEKEGHKTASTKMEPRRRRSGLAALNLSTHELDTGIAGRQSRDSQKLSEPKVNIDNSIQLLDSDSQQLWKDESGVVEEYTDNEHNKKESEEVGVTQLNLNNLSQEEHNMHVEGITNWTVGEPFPSYPIFEEGNSC</sequence>
<evidence type="ECO:0000256" key="1">
    <source>
        <dbReference type="SAM" id="MobiDB-lite"/>
    </source>
</evidence>
<accession>A0AAV2PZY1</accession>
<dbReference type="AlphaFoldDB" id="A0AAV2PZY1"/>
<name>A0AAV2PZY1_MEGNR</name>
<evidence type="ECO:0000313" key="3">
    <source>
        <dbReference type="Proteomes" id="UP001497623"/>
    </source>
</evidence>
<feature type="compositionally biased region" description="Basic and acidic residues" evidence="1">
    <location>
        <begin position="240"/>
        <end position="249"/>
    </location>
</feature>
<dbReference type="Proteomes" id="UP001497623">
    <property type="component" value="Unassembled WGS sequence"/>
</dbReference>
<organism evidence="2 3">
    <name type="scientific">Meganyctiphanes norvegica</name>
    <name type="common">Northern krill</name>
    <name type="synonym">Thysanopoda norvegica</name>
    <dbReference type="NCBI Taxonomy" id="48144"/>
    <lineage>
        <taxon>Eukaryota</taxon>
        <taxon>Metazoa</taxon>
        <taxon>Ecdysozoa</taxon>
        <taxon>Arthropoda</taxon>
        <taxon>Crustacea</taxon>
        <taxon>Multicrustacea</taxon>
        <taxon>Malacostraca</taxon>
        <taxon>Eumalacostraca</taxon>
        <taxon>Eucarida</taxon>
        <taxon>Euphausiacea</taxon>
        <taxon>Euphausiidae</taxon>
        <taxon>Meganyctiphanes</taxon>
    </lineage>
</organism>
<proteinExistence type="predicted"/>